<evidence type="ECO:0000313" key="2">
    <source>
        <dbReference type="Proteomes" id="UP000007015"/>
    </source>
</evidence>
<reference evidence="1 2" key="1">
    <citation type="journal article" date="2005" name="PLoS Biol.">
        <title>The genomes of Oryza sativa: a history of duplications.</title>
        <authorList>
            <person name="Yu J."/>
            <person name="Wang J."/>
            <person name="Lin W."/>
            <person name="Li S."/>
            <person name="Li H."/>
            <person name="Zhou J."/>
            <person name="Ni P."/>
            <person name="Dong W."/>
            <person name="Hu S."/>
            <person name="Zeng C."/>
            <person name="Zhang J."/>
            <person name="Zhang Y."/>
            <person name="Li R."/>
            <person name="Xu Z."/>
            <person name="Li S."/>
            <person name="Li X."/>
            <person name="Zheng H."/>
            <person name="Cong L."/>
            <person name="Lin L."/>
            <person name="Yin J."/>
            <person name="Geng J."/>
            <person name="Li G."/>
            <person name="Shi J."/>
            <person name="Liu J."/>
            <person name="Lv H."/>
            <person name="Li J."/>
            <person name="Wang J."/>
            <person name="Deng Y."/>
            <person name="Ran L."/>
            <person name="Shi X."/>
            <person name="Wang X."/>
            <person name="Wu Q."/>
            <person name="Li C."/>
            <person name="Ren X."/>
            <person name="Wang J."/>
            <person name="Wang X."/>
            <person name="Li D."/>
            <person name="Liu D."/>
            <person name="Zhang X."/>
            <person name="Ji Z."/>
            <person name="Zhao W."/>
            <person name="Sun Y."/>
            <person name="Zhang Z."/>
            <person name="Bao J."/>
            <person name="Han Y."/>
            <person name="Dong L."/>
            <person name="Ji J."/>
            <person name="Chen P."/>
            <person name="Wu S."/>
            <person name="Liu J."/>
            <person name="Xiao Y."/>
            <person name="Bu D."/>
            <person name="Tan J."/>
            <person name="Yang L."/>
            <person name="Ye C."/>
            <person name="Zhang J."/>
            <person name="Xu J."/>
            <person name="Zhou Y."/>
            <person name="Yu Y."/>
            <person name="Zhang B."/>
            <person name="Zhuang S."/>
            <person name="Wei H."/>
            <person name="Liu B."/>
            <person name="Lei M."/>
            <person name="Yu H."/>
            <person name="Li Y."/>
            <person name="Xu H."/>
            <person name="Wei S."/>
            <person name="He X."/>
            <person name="Fang L."/>
            <person name="Zhang Z."/>
            <person name="Zhang Y."/>
            <person name="Huang X."/>
            <person name="Su Z."/>
            <person name="Tong W."/>
            <person name="Li J."/>
            <person name="Tong Z."/>
            <person name="Li S."/>
            <person name="Ye J."/>
            <person name="Wang L."/>
            <person name="Fang L."/>
            <person name="Lei T."/>
            <person name="Chen C."/>
            <person name="Chen H."/>
            <person name="Xu Z."/>
            <person name="Li H."/>
            <person name="Huang H."/>
            <person name="Zhang F."/>
            <person name="Xu H."/>
            <person name="Li N."/>
            <person name="Zhao C."/>
            <person name="Li S."/>
            <person name="Dong L."/>
            <person name="Huang Y."/>
            <person name="Li L."/>
            <person name="Xi Y."/>
            <person name="Qi Q."/>
            <person name="Li W."/>
            <person name="Zhang B."/>
            <person name="Hu W."/>
            <person name="Zhang Y."/>
            <person name="Tian X."/>
            <person name="Jiao Y."/>
            <person name="Liang X."/>
            <person name="Jin J."/>
            <person name="Gao L."/>
            <person name="Zheng W."/>
            <person name="Hao B."/>
            <person name="Liu S."/>
            <person name="Wang W."/>
            <person name="Yuan L."/>
            <person name="Cao M."/>
            <person name="McDermott J."/>
            <person name="Samudrala R."/>
            <person name="Wang J."/>
            <person name="Wong G.K."/>
            <person name="Yang H."/>
        </authorList>
    </citation>
    <scope>NUCLEOTIDE SEQUENCE [LARGE SCALE GENOMIC DNA]</scope>
    <source>
        <strain evidence="2">cv. 93-11</strain>
    </source>
</reference>
<sequence>MEDMLSFFPSGLHVMLVDDDMKNTRTATKTLSMLHCPEDLGRIRARDRAFAGEHLARHHRRVIAPSPRPTPLPAAMLLNDITILSASACTAINVVCNFSDKEFIHGLPKWELDHRSIALPFSIAILTYSNRQEHVDVVTHSRWQRALVGEGPKIPPGSIQLDTTRELLPHHQSLHSH</sequence>
<accession>A2YTD9</accession>
<proteinExistence type="predicted"/>
<dbReference type="HOGENOM" id="CLU_1520282_0_0_1"/>
<dbReference type="Proteomes" id="UP000007015">
    <property type="component" value="Chromosome 8"/>
</dbReference>
<gene>
    <name evidence="1" type="ORF">OsI_28580</name>
</gene>
<protein>
    <submittedName>
        <fullName evidence="1">Uncharacterized protein</fullName>
    </submittedName>
</protein>
<organism evidence="1 2">
    <name type="scientific">Oryza sativa subsp. indica</name>
    <name type="common">Rice</name>
    <dbReference type="NCBI Taxonomy" id="39946"/>
    <lineage>
        <taxon>Eukaryota</taxon>
        <taxon>Viridiplantae</taxon>
        <taxon>Streptophyta</taxon>
        <taxon>Embryophyta</taxon>
        <taxon>Tracheophyta</taxon>
        <taxon>Spermatophyta</taxon>
        <taxon>Magnoliopsida</taxon>
        <taxon>Liliopsida</taxon>
        <taxon>Poales</taxon>
        <taxon>Poaceae</taxon>
        <taxon>BOP clade</taxon>
        <taxon>Oryzoideae</taxon>
        <taxon>Oryzeae</taxon>
        <taxon>Oryzinae</taxon>
        <taxon>Oryza</taxon>
        <taxon>Oryza sativa</taxon>
    </lineage>
</organism>
<name>A2YTD9_ORYSI</name>
<evidence type="ECO:0000313" key="1">
    <source>
        <dbReference type="EMBL" id="EAZ06350.1"/>
    </source>
</evidence>
<dbReference type="Gramene" id="BGIOSGA027288-TA">
    <property type="protein sequence ID" value="BGIOSGA027288-PA"/>
    <property type="gene ID" value="BGIOSGA027288"/>
</dbReference>
<dbReference type="AlphaFoldDB" id="A2YTD9"/>
<dbReference type="EMBL" id="CM000133">
    <property type="protein sequence ID" value="EAZ06350.1"/>
    <property type="molecule type" value="Genomic_DNA"/>
</dbReference>
<keyword evidence="2" id="KW-1185">Reference proteome</keyword>